<dbReference type="GO" id="GO:0003700">
    <property type="term" value="F:DNA-binding transcription factor activity"/>
    <property type="evidence" value="ECO:0007669"/>
    <property type="project" value="InterPro"/>
</dbReference>
<evidence type="ECO:0000256" key="3">
    <source>
        <dbReference type="ARBA" id="ARBA00023125"/>
    </source>
</evidence>
<evidence type="ECO:0000313" key="6">
    <source>
        <dbReference type="EMBL" id="MBA6059020.1"/>
    </source>
</evidence>
<keyword evidence="2" id="KW-0805">Transcription regulation</keyword>
<dbReference type="SUPFAM" id="SSF46689">
    <property type="entry name" value="Homeodomain-like"/>
    <property type="match status" value="2"/>
</dbReference>
<dbReference type="GO" id="GO:0043565">
    <property type="term" value="F:sequence-specific DNA binding"/>
    <property type="evidence" value="ECO:0007669"/>
    <property type="project" value="InterPro"/>
</dbReference>
<dbReference type="InterPro" id="IPR018060">
    <property type="entry name" value="HTH_AraC"/>
</dbReference>
<dbReference type="PANTHER" id="PTHR11019:SF199">
    <property type="entry name" value="HTH-TYPE TRANSCRIPTIONAL REGULATOR NIMR"/>
    <property type="match status" value="1"/>
</dbReference>
<dbReference type="Pfam" id="PF12833">
    <property type="entry name" value="HTH_18"/>
    <property type="match status" value="1"/>
</dbReference>
<dbReference type="Gene3D" id="1.10.10.60">
    <property type="entry name" value="Homeodomain-like"/>
    <property type="match status" value="1"/>
</dbReference>
<name>A0A7W2JHG7_9PSED</name>
<dbReference type="EMBL" id="JACGCU010000009">
    <property type="protein sequence ID" value="MBA6059020.1"/>
    <property type="molecule type" value="Genomic_DNA"/>
</dbReference>
<accession>A0A7W2JHG7</accession>
<evidence type="ECO:0000256" key="1">
    <source>
        <dbReference type="ARBA" id="ARBA00022491"/>
    </source>
</evidence>
<keyword evidence="1" id="KW-0678">Repressor</keyword>
<dbReference type="SMART" id="SM00342">
    <property type="entry name" value="HTH_ARAC"/>
    <property type="match status" value="1"/>
</dbReference>
<dbReference type="FunFam" id="1.10.10.60:FF:000132">
    <property type="entry name" value="AraC family transcriptional regulator"/>
    <property type="match status" value="1"/>
</dbReference>
<dbReference type="PANTHER" id="PTHR11019">
    <property type="entry name" value="HTH-TYPE TRANSCRIPTIONAL REGULATOR NIMR"/>
    <property type="match status" value="1"/>
</dbReference>
<keyword evidence="4" id="KW-0804">Transcription</keyword>
<sequence length="109" mass="12000">MPISDNPKIKQIADALFAEPGDRTTLREGATRLATSERTLARLVESTTGLSFGRWRQQLHLMIALSQLAEGVSVQRVAGILGYDSVNAFITMFKKALGKSPTQYFSSLR</sequence>
<keyword evidence="3" id="KW-0238">DNA-binding</keyword>
<evidence type="ECO:0000256" key="2">
    <source>
        <dbReference type="ARBA" id="ARBA00023015"/>
    </source>
</evidence>
<proteinExistence type="predicted"/>
<dbReference type="Proteomes" id="UP000556620">
    <property type="component" value="Unassembled WGS sequence"/>
</dbReference>
<comment type="caution">
    <text evidence="6">The sequence shown here is derived from an EMBL/GenBank/DDBJ whole genome shotgun (WGS) entry which is preliminary data.</text>
</comment>
<evidence type="ECO:0000259" key="5">
    <source>
        <dbReference type="PROSITE" id="PS01124"/>
    </source>
</evidence>
<feature type="domain" description="HTH araC/xylS-type" evidence="5">
    <location>
        <begin position="7"/>
        <end position="107"/>
    </location>
</feature>
<organism evidence="6 7">
    <name type="scientific">Pseudomonas juntendi</name>
    <dbReference type="NCBI Taxonomy" id="2666183"/>
    <lineage>
        <taxon>Bacteria</taxon>
        <taxon>Pseudomonadati</taxon>
        <taxon>Pseudomonadota</taxon>
        <taxon>Gammaproteobacteria</taxon>
        <taxon>Pseudomonadales</taxon>
        <taxon>Pseudomonadaceae</taxon>
        <taxon>Pseudomonas</taxon>
    </lineage>
</organism>
<dbReference type="InterPro" id="IPR009057">
    <property type="entry name" value="Homeodomain-like_sf"/>
</dbReference>
<protein>
    <submittedName>
        <fullName evidence="6">Helix-turn-helix transcriptional regulator</fullName>
    </submittedName>
</protein>
<reference evidence="6 7" key="1">
    <citation type="submission" date="2020-07" db="EMBL/GenBank/DDBJ databases">
        <title>Diversity of carbapenemase encoding genes among Pseudomonas putida group clinical isolates in a tertiary Brazilian hospital.</title>
        <authorList>
            <person name="Alberto-Lei F."/>
            <person name="Nodari C.S."/>
            <person name="Streling A.P."/>
            <person name="Paulino J.T."/>
            <person name="Bessa-Neto F.O."/>
            <person name="Cayo R."/>
            <person name="Gales A.C."/>
        </authorList>
    </citation>
    <scope>NUCLEOTIDE SEQUENCE [LARGE SCALE GENOMIC DNA]</scope>
    <source>
        <strain evidence="6 7">14535</strain>
    </source>
</reference>
<evidence type="ECO:0000256" key="4">
    <source>
        <dbReference type="ARBA" id="ARBA00023163"/>
    </source>
</evidence>
<gene>
    <name evidence="6" type="ORF">H4C44_07540</name>
</gene>
<evidence type="ECO:0000313" key="7">
    <source>
        <dbReference type="Proteomes" id="UP000556620"/>
    </source>
</evidence>
<dbReference type="AlphaFoldDB" id="A0A7W2JHG7"/>
<dbReference type="PROSITE" id="PS01124">
    <property type="entry name" value="HTH_ARAC_FAMILY_2"/>
    <property type="match status" value="1"/>
</dbReference>